<dbReference type="Proteomes" id="UP000654075">
    <property type="component" value="Unassembled WGS sequence"/>
</dbReference>
<gene>
    <name evidence="3" type="ORF">PGLA1383_LOCUS31833</name>
    <name evidence="4" type="ORF">PGLA2088_LOCUS19191</name>
</gene>
<feature type="signal peptide" evidence="2">
    <location>
        <begin position="1"/>
        <end position="28"/>
    </location>
</feature>
<feature type="compositionally biased region" description="Basic and acidic residues" evidence="1">
    <location>
        <begin position="34"/>
        <end position="51"/>
    </location>
</feature>
<reference evidence="4" key="1">
    <citation type="submission" date="2021-02" db="EMBL/GenBank/DDBJ databases">
        <authorList>
            <person name="Dougan E. K."/>
            <person name="Rhodes N."/>
            <person name="Thang M."/>
            <person name="Chan C."/>
        </authorList>
    </citation>
    <scope>NUCLEOTIDE SEQUENCE</scope>
</reference>
<evidence type="ECO:0000313" key="4">
    <source>
        <dbReference type="EMBL" id="CAE8674950.1"/>
    </source>
</evidence>
<feature type="chain" id="PRO_5036222150" evidence="2">
    <location>
        <begin position="29"/>
        <end position="178"/>
    </location>
</feature>
<sequence>MHVSREVSESGFALVLAAAEGLVAAAAAAPADSCPHEAAARHHAETTRTDEADNPSVRHATESPATATDTGTVATAGAHAVLVDPPWAEPVQEDKRAYDAHEPTLGTDLGGMDTQRKVGDSRALLQALLGACGDACGDLHRARRIAVDCASPPDVGVHGAAASAGFGFSGLVIYCHLR</sequence>
<evidence type="ECO:0000313" key="5">
    <source>
        <dbReference type="Proteomes" id="UP000626109"/>
    </source>
</evidence>
<dbReference type="AlphaFoldDB" id="A0A813J704"/>
<protein>
    <submittedName>
        <fullName evidence="4">Uncharacterized protein</fullName>
    </submittedName>
</protein>
<keyword evidence="2" id="KW-0732">Signal</keyword>
<dbReference type="EMBL" id="CAJNNW010024958">
    <property type="protein sequence ID" value="CAE8674950.1"/>
    <property type="molecule type" value="Genomic_DNA"/>
</dbReference>
<evidence type="ECO:0000256" key="2">
    <source>
        <dbReference type="SAM" id="SignalP"/>
    </source>
</evidence>
<dbReference type="Proteomes" id="UP000626109">
    <property type="component" value="Unassembled WGS sequence"/>
</dbReference>
<evidence type="ECO:0000313" key="6">
    <source>
        <dbReference type="Proteomes" id="UP000654075"/>
    </source>
</evidence>
<feature type="region of interest" description="Disordered" evidence="1">
    <location>
        <begin position="34"/>
        <end position="71"/>
    </location>
</feature>
<accession>A0A813J704</accession>
<evidence type="ECO:0000313" key="3">
    <source>
        <dbReference type="EMBL" id="CAE8614099.1"/>
    </source>
</evidence>
<keyword evidence="6" id="KW-1185">Reference proteome</keyword>
<comment type="caution">
    <text evidence="4">The sequence shown here is derived from an EMBL/GenBank/DDBJ whole genome shotgun (WGS) entry which is preliminary data.</text>
</comment>
<dbReference type="EMBL" id="CAJNNV010025365">
    <property type="protein sequence ID" value="CAE8614099.1"/>
    <property type="molecule type" value="Genomic_DNA"/>
</dbReference>
<proteinExistence type="predicted"/>
<organism evidence="4 5">
    <name type="scientific">Polarella glacialis</name>
    <name type="common">Dinoflagellate</name>
    <dbReference type="NCBI Taxonomy" id="89957"/>
    <lineage>
        <taxon>Eukaryota</taxon>
        <taxon>Sar</taxon>
        <taxon>Alveolata</taxon>
        <taxon>Dinophyceae</taxon>
        <taxon>Suessiales</taxon>
        <taxon>Suessiaceae</taxon>
        <taxon>Polarella</taxon>
    </lineage>
</organism>
<name>A0A813J704_POLGL</name>
<evidence type="ECO:0000256" key="1">
    <source>
        <dbReference type="SAM" id="MobiDB-lite"/>
    </source>
</evidence>